<evidence type="ECO:0000313" key="2">
    <source>
        <dbReference type="EMBL" id="ADM27205.1"/>
    </source>
</evidence>
<feature type="coiled-coil region" evidence="1">
    <location>
        <begin position="211"/>
        <end position="238"/>
    </location>
</feature>
<dbReference type="GO" id="GO:0006355">
    <property type="term" value="P:regulation of DNA-templated transcription"/>
    <property type="evidence" value="ECO:0007669"/>
    <property type="project" value="InterPro"/>
</dbReference>
<gene>
    <name evidence="2" type="ordered locus">Igag_0362</name>
</gene>
<dbReference type="Proteomes" id="UP000001304">
    <property type="component" value="Chromosome"/>
</dbReference>
<keyword evidence="3" id="KW-1185">Reference proteome</keyword>
<dbReference type="HOGENOM" id="CLU_1237974_0_0_2"/>
<feature type="coiled-coil region" evidence="1">
    <location>
        <begin position="23"/>
        <end position="116"/>
    </location>
</feature>
<protein>
    <submittedName>
        <fullName evidence="2">Putative M protein (Streptomyces avermitilis)-like protein</fullName>
    </submittedName>
</protein>
<evidence type="ECO:0000256" key="1">
    <source>
        <dbReference type="SAM" id="Coils"/>
    </source>
</evidence>
<dbReference type="BioCyc" id="IAGG583356:GHAH-369-MONOMER"/>
<organism evidence="2 3">
    <name type="scientific">Ignisphaera aggregans (strain DSM 17230 / JCM 13409 / AQ1.S1)</name>
    <dbReference type="NCBI Taxonomy" id="583356"/>
    <lineage>
        <taxon>Archaea</taxon>
        <taxon>Thermoproteota</taxon>
        <taxon>Thermoprotei</taxon>
        <taxon>Desulfurococcales</taxon>
        <taxon>Desulfurococcaceae</taxon>
        <taxon>Ignisphaera</taxon>
    </lineage>
</organism>
<evidence type="ECO:0000313" key="3">
    <source>
        <dbReference type="Proteomes" id="UP000001304"/>
    </source>
</evidence>
<name>E0SR56_IGNAA</name>
<dbReference type="STRING" id="583356.Igag_0362"/>
<dbReference type="CDD" id="cd22231">
    <property type="entry name" value="RHH_NikR_HicB-like"/>
    <property type="match status" value="1"/>
</dbReference>
<proteinExistence type="predicted"/>
<accession>E0SR56</accession>
<sequence length="238" mass="27868">MYTVYSDTCMSVDEFKRKFEESINNFRLSIEKLIANVEDLINKGNIEEAYRLWRSESKNILEKMRESLNMLREEAKTLGITDEELKKYVDIFKESMRDISNRLEGLAKKIRDIDRRKGIVLSIDIDRMPIVISSTVESMVEGFRNIFDSIGRIIEDSMKSFEKFSMVVSARIRKNDLEIIDNLVASGIFRSRSEAIAYFIRKGIEASREWIEKALEQAKKIRELQESIRKELGDLDEE</sequence>
<dbReference type="KEGG" id="iag:Igag_0362"/>
<dbReference type="InterPro" id="IPR010985">
    <property type="entry name" value="Ribbon_hlx_hlx"/>
</dbReference>
<dbReference type="EMBL" id="CP002098">
    <property type="protein sequence ID" value="ADM27205.1"/>
    <property type="molecule type" value="Genomic_DNA"/>
</dbReference>
<dbReference type="AlphaFoldDB" id="E0SR56"/>
<reference evidence="2 3" key="1">
    <citation type="journal article" date="2010" name="Stand. Genomic Sci.">
        <title>Complete genome sequence of Ignisphaera aggregans type strain (AQ1.S1).</title>
        <authorList>
            <person name="Goker M."/>
            <person name="Held B."/>
            <person name="Lapidus A."/>
            <person name="Nolan M."/>
            <person name="Spring S."/>
            <person name="Yasawong M."/>
            <person name="Lucas S."/>
            <person name="Glavina Del Rio T."/>
            <person name="Tice H."/>
            <person name="Cheng J.F."/>
            <person name="Goodwin L."/>
            <person name="Tapia R."/>
            <person name="Pitluck S."/>
            <person name="Liolios K."/>
            <person name="Ivanova N."/>
            <person name="Mavromatis K."/>
            <person name="Mikhailova N."/>
            <person name="Pati A."/>
            <person name="Chen A."/>
            <person name="Palaniappan K."/>
            <person name="Brambilla E."/>
            <person name="Land M."/>
            <person name="Hauser L."/>
            <person name="Chang Y.J."/>
            <person name="Jeffries C.D."/>
            <person name="Brettin T."/>
            <person name="Detter J.C."/>
            <person name="Han C."/>
            <person name="Rohde M."/>
            <person name="Sikorski J."/>
            <person name="Woyke T."/>
            <person name="Bristow J."/>
            <person name="Eisen J.A."/>
            <person name="Markowitz V."/>
            <person name="Hugenholtz P."/>
            <person name="Kyrpides N.C."/>
            <person name="Klenk H.P."/>
        </authorList>
    </citation>
    <scope>NUCLEOTIDE SEQUENCE [LARGE SCALE GENOMIC DNA]</scope>
    <source>
        <strain evidence="3">DSM 17230 / JCM 13409 / AQ1.S1</strain>
    </source>
</reference>
<keyword evidence="1" id="KW-0175">Coiled coil</keyword>
<dbReference type="SUPFAM" id="SSF47598">
    <property type="entry name" value="Ribbon-helix-helix"/>
    <property type="match status" value="1"/>
</dbReference>